<dbReference type="GO" id="GO:0003677">
    <property type="term" value="F:DNA binding"/>
    <property type="evidence" value="ECO:0007669"/>
    <property type="project" value="UniProtKB-KW"/>
</dbReference>
<accession>A0ABU4S007</accession>
<organism evidence="2 3">
    <name type="scientific">Gilvimarinus gilvus</name>
    <dbReference type="NCBI Taxonomy" id="3058038"/>
    <lineage>
        <taxon>Bacteria</taxon>
        <taxon>Pseudomonadati</taxon>
        <taxon>Pseudomonadota</taxon>
        <taxon>Gammaproteobacteria</taxon>
        <taxon>Cellvibrionales</taxon>
        <taxon>Cellvibrionaceae</taxon>
        <taxon>Gilvimarinus</taxon>
    </lineage>
</organism>
<feature type="domain" description="DNA topoisomerase type IA zn finger" evidence="1">
    <location>
        <begin position="2"/>
        <end position="30"/>
    </location>
</feature>
<dbReference type="Proteomes" id="UP001273505">
    <property type="component" value="Unassembled WGS sequence"/>
</dbReference>
<name>A0ABU4S007_9GAMM</name>
<reference evidence="2 3" key="1">
    <citation type="submission" date="2023-11" db="EMBL/GenBank/DDBJ databases">
        <title>Gilvimarinus fulvus sp. nov., isolated from the surface of Kelp.</title>
        <authorList>
            <person name="Sun Y.Y."/>
            <person name="Gong Y."/>
            <person name="Du Z.J."/>
        </authorList>
    </citation>
    <scope>NUCLEOTIDE SEQUENCE [LARGE SCALE GENOMIC DNA]</scope>
    <source>
        <strain evidence="2 3">SDUM040013</strain>
    </source>
</reference>
<dbReference type="Gene3D" id="3.30.65.10">
    <property type="entry name" value="Bacterial Topoisomerase I, domain 1"/>
    <property type="match status" value="2"/>
</dbReference>
<evidence type="ECO:0000313" key="2">
    <source>
        <dbReference type="EMBL" id="MDX6850453.1"/>
    </source>
</evidence>
<sequence>MTRRPGKSGKKAWWGCSGYPECKVTLPDQNGKPGKPKEQEVSDTPCPKCGKELVRRKKGGKSGYDFWGCSGFPKCDGRRHLL</sequence>
<evidence type="ECO:0000259" key="1">
    <source>
        <dbReference type="Pfam" id="PF01396"/>
    </source>
</evidence>
<keyword evidence="2" id="KW-0238">DNA-binding</keyword>
<keyword evidence="3" id="KW-1185">Reference proteome</keyword>
<protein>
    <submittedName>
        <fullName evidence="2">Topoisomerase DNA-binding C4 zinc finger domain-containing protein</fullName>
    </submittedName>
</protein>
<gene>
    <name evidence="2" type="ORF">SCD92_13865</name>
</gene>
<dbReference type="RefSeq" id="WP_302722327.1">
    <property type="nucleotide sequence ID" value="NZ_JAULRU010000514.1"/>
</dbReference>
<dbReference type="SUPFAM" id="SSF57783">
    <property type="entry name" value="Zinc beta-ribbon"/>
    <property type="match status" value="1"/>
</dbReference>
<dbReference type="EMBL" id="JAXAFO010000025">
    <property type="protein sequence ID" value="MDX6850453.1"/>
    <property type="molecule type" value="Genomic_DNA"/>
</dbReference>
<dbReference type="InterPro" id="IPR013498">
    <property type="entry name" value="Topo_IA_Znf"/>
</dbReference>
<dbReference type="Pfam" id="PF01396">
    <property type="entry name" value="Zn_ribbon_Top1"/>
    <property type="match status" value="2"/>
</dbReference>
<comment type="caution">
    <text evidence="2">The sequence shown here is derived from an EMBL/GenBank/DDBJ whole genome shotgun (WGS) entry which is preliminary data.</text>
</comment>
<evidence type="ECO:0000313" key="3">
    <source>
        <dbReference type="Proteomes" id="UP001273505"/>
    </source>
</evidence>
<proteinExistence type="predicted"/>
<feature type="domain" description="DNA topoisomerase type IA zn finger" evidence="1">
    <location>
        <begin position="46"/>
        <end position="79"/>
    </location>
</feature>